<dbReference type="InParanoid" id="G3AQ47"/>
<evidence type="ECO:0000256" key="6">
    <source>
        <dbReference type="ARBA" id="ARBA00023235"/>
    </source>
</evidence>
<evidence type="ECO:0000256" key="3">
    <source>
        <dbReference type="ARBA" id="ARBA00012723"/>
    </source>
</evidence>
<keyword evidence="11" id="KW-1185">Reference proteome</keyword>
<keyword evidence="4 8" id="KW-0732">Signal</keyword>
<dbReference type="EMBL" id="GL996503">
    <property type="protein sequence ID" value="EGW31395.1"/>
    <property type="molecule type" value="Genomic_DNA"/>
</dbReference>
<feature type="chain" id="PRO_5003442492" description="protein disulfide-isomerase" evidence="8">
    <location>
        <begin position="21"/>
        <end position="372"/>
    </location>
</feature>
<dbReference type="InterPro" id="IPR036356">
    <property type="entry name" value="ERp29_C_sf"/>
</dbReference>
<dbReference type="SUPFAM" id="SSF47933">
    <property type="entry name" value="ERP29 C domain-like"/>
    <property type="match status" value="1"/>
</dbReference>
<keyword evidence="7" id="KW-0676">Redox-active center</keyword>
<dbReference type="PRINTS" id="PR00421">
    <property type="entry name" value="THIOREDOXIN"/>
</dbReference>
<accession>G3AQ47</accession>
<dbReference type="SUPFAM" id="SSF52833">
    <property type="entry name" value="Thioredoxin-like"/>
    <property type="match status" value="2"/>
</dbReference>
<feature type="domain" description="Thioredoxin" evidence="9">
    <location>
        <begin position="139"/>
        <end position="268"/>
    </location>
</feature>
<dbReference type="Pfam" id="PF00085">
    <property type="entry name" value="Thioredoxin"/>
    <property type="match status" value="2"/>
</dbReference>
<dbReference type="Proteomes" id="UP000000709">
    <property type="component" value="Unassembled WGS sequence"/>
</dbReference>
<dbReference type="PROSITE" id="PS51352">
    <property type="entry name" value="THIOREDOXIN_2"/>
    <property type="match status" value="2"/>
</dbReference>
<dbReference type="InterPro" id="IPR013766">
    <property type="entry name" value="Thioredoxin_domain"/>
</dbReference>
<dbReference type="GO" id="GO:0005783">
    <property type="term" value="C:endoplasmic reticulum"/>
    <property type="evidence" value="ECO:0007669"/>
    <property type="project" value="InterPro"/>
</dbReference>
<dbReference type="RefSeq" id="XP_007376173.1">
    <property type="nucleotide sequence ID" value="XM_007376111.1"/>
</dbReference>
<dbReference type="Pfam" id="PF07749">
    <property type="entry name" value="ERp29"/>
    <property type="match status" value="1"/>
</dbReference>
<dbReference type="GO" id="GO:0006457">
    <property type="term" value="P:protein folding"/>
    <property type="evidence" value="ECO:0007669"/>
    <property type="project" value="TreeGrafter"/>
</dbReference>
<protein>
    <recommendedName>
        <fullName evidence="3">protein disulfide-isomerase</fullName>
        <ecNumber evidence="3">5.3.4.1</ecNumber>
    </recommendedName>
</protein>
<dbReference type="Gene3D" id="1.20.1150.12">
    <property type="entry name" value="Endoplasmic reticulum resident protein 29, C-terminal domain"/>
    <property type="match status" value="1"/>
</dbReference>
<dbReference type="PANTHER" id="PTHR45672">
    <property type="entry name" value="PROTEIN DISULFIDE-ISOMERASE C17H9.14C-RELATED"/>
    <property type="match status" value="1"/>
</dbReference>
<evidence type="ECO:0000313" key="10">
    <source>
        <dbReference type="EMBL" id="EGW31395.1"/>
    </source>
</evidence>
<evidence type="ECO:0000259" key="9">
    <source>
        <dbReference type="PROSITE" id="PS51352"/>
    </source>
</evidence>
<evidence type="ECO:0000256" key="2">
    <source>
        <dbReference type="ARBA" id="ARBA00006347"/>
    </source>
</evidence>
<comment type="catalytic activity">
    <reaction evidence="1">
        <text>Catalyzes the rearrangement of -S-S- bonds in proteins.</text>
        <dbReference type="EC" id="5.3.4.1"/>
    </reaction>
</comment>
<name>G3AQ47_SPAPN</name>
<dbReference type="OMA" id="WCRHCKK"/>
<dbReference type="CDD" id="cd02961">
    <property type="entry name" value="PDI_a_family"/>
    <property type="match status" value="1"/>
</dbReference>
<evidence type="ECO:0000256" key="5">
    <source>
        <dbReference type="ARBA" id="ARBA00023157"/>
    </source>
</evidence>
<dbReference type="CDD" id="cd02998">
    <property type="entry name" value="PDI_a_ERp38"/>
    <property type="match status" value="1"/>
</dbReference>
<feature type="signal peptide" evidence="8">
    <location>
        <begin position="1"/>
        <end position="20"/>
    </location>
</feature>
<dbReference type="InterPro" id="IPR036249">
    <property type="entry name" value="Thioredoxin-like_sf"/>
</dbReference>
<organism evidence="11">
    <name type="scientific">Spathaspora passalidarum (strain NRRL Y-27907 / 11-Y1)</name>
    <dbReference type="NCBI Taxonomy" id="619300"/>
    <lineage>
        <taxon>Eukaryota</taxon>
        <taxon>Fungi</taxon>
        <taxon>Dikarya</taxon>
        <taxon>Ascomycota</taxon>
        <taxon>Saccharomycotina</taxon>
        <taxon>Pichiomycetes</taxon>
        <taxon>Debaryomycetaceae</taxon>
        <taxon>Spathaspora</taxon>
    </lineage>
</organism>
<dbReference type="OrthoDB" id="10264505at2759"/>
<dbReference type="InterPro" id="IPR051063">
    <property type="entry name" value="PDI"/>
</dbReference>
<feature type="domain" description="Thioredoxin" evidence="9">
    <location>
        <begin position="8"/>
        <end position="133"/>
    </location>
</feature>
<dbReference type="STRING" id="619300.G3AQ47"/>
<evidence type="ECO:0000256" key="8">
    <source>
        <dbReference type="SAM" id="SignalP"/>
    </source>
</evidence>
<dbReference type="eggNOG" id="KOG0191">
    <property type="taxonomic scope" value="Eukaryota"/>
</dbReference>
<evidence type="ECO:0000256" key="7">
    <source>
        <dbReference type="ARBA" id="ARBA00023284"/>
    </source>
</evidence>
<dbReference type="InterPro" id="IPR011679">
    <property type="entry name" value="ERp29_C"/>
</dbReference>
<dbReference type="FunCoup" id="G3AQ47">
    <property type="interactions" value="163"/>
</dbReference>
<dbReference type="PANTHER" id="PTHR45672:SF3">
    <property type="entry name" value="THIOREDOXIN DOMAIN-CONTAINING PROTEIN 5"/>
    <property type="match status" value="1"/>
</dbReference>
<sequence>MKFINTFIATTLWLSSLTLAYSSSNLIQVSDKDFKQVVIESEKFTFVDFYADWCRHCKKLAPTIEELADLFKNYPQVQIAKINGDADGKKMGRKYVYQGYPTLLFFHGSKEPVEFNGSRDLESLSNFIQQLSGIRLSSTSAEEKEEVDTVPVVENKLVKITPETFNDTVSSYPYAVVSVGATWCRYCQELKPNLDILANTVFGRDSSKLLIGYLEIDEHENEQISGRYGVETLPTLLFFKDGNLDNPLVYKGDRKFVSLVEQLNKFTNLSRDSEGNLTPNAGVLPEISQLIKANTDPDSILSIFDKLDTLVVEEETKGYYDKILYSILKHEGGFLQVELNRINDILTKEVAKLDSVTIDSLNKRSNILRSLL</sequence>
<proteinExistence type="inferred from homology"/>
<dbReference type="KEGG" id="spaa:SPAPADRAFT_56252"/>
<dbReference type="HOGENOM" id="CLU_038617_1_1_1"/>
<keyword evidence="5" id="KW-1015">Disulfide bond</keyword>
<gene>
    <name evidence="10" type="ORF">SPAPADRAFT_56252</name>
</gene>
<keyword evidence="6" id="KW-0413">Isomerase</keyword>
<dbReference type="Gene3D" id="3.40.30.10">
    <property type="entry name" value="Glutaredoxin"/>
    <property type="match status" value="2"/>
</dbReference>
<evidence type="ECO:0000256" key="1">
    <source>
        <dbReference type="ARBA" id="ARBA00001182"/>
    </source>
</evidence>
<dbReference type="GeneID" id="18872020"/>
<evidence type="ECO:0000313" key="11">
    <source>
        <dbReference type="Proteomes" id="UP000000709"/>
    </source>
</evidence>
<dbReference type="GO" id="GO:0003756">
    <property type="term" value="F:protein disulfide isomerase activity"/>
    <property type="evidence" value="ECO:0007669"/>
    <property type="project" value="UniProtKB-EC"/>
</dbReference>
<evidence type="ECO:0000256" key="4">
    <source>
        <dbReference type="ARBA" id="ARBA00022729"/>
    </source>
</evidence>
<dbReference type="AlphaFoldDB" id="G3AQ47"/>
<dbReference type="EC" id="5.3.4.1" evidence="3"/>
<comment type="similarity">
    <text evidence="2">Belongs to the protein disulfide isomerase family.</text>
</comment>
<reference evidence="10 11" key="1">
    <citation type="journal article" date="2011" name="Proc. Natl. Acad. Sci. U.S.A.">
        <title>Comparative genomics of xylose-fermenting fungi for enhanced biofuel production.</title>
        <authorList>
            <person name="Wohlbach D.J."/>
            <person name="Kuo A."/>
            <person name="Sato T.K."/>
            <person name="Potts K.M."/>
            <person name="Salamov A.A."/>
            <person name="LaButti K.M."/>
            <person name="Sun H."/>
            <person name="Clum A."/>
            <person name="Pangilinan J.L."/>
            <person name="Lindquist E.A."/>
            <person name="Lucas S."/>
            <person name="Lapidus A."/>
            <person name="Jin M."/>
            <person name="Gunawan C."/>
            <person name="Balan V."/>
            <person name="Dale B.E."/>
            <person name="Jeffries T.W."/>
            <person name="Zinkel R."/>
            <person name="Barry K.W."/>
            <person name="Grigoriev I.V."/>
            <person name="Gasch A.P."/>
        </authorList>
    </citation>
    <scope>NUCLEOTIDE SEQUENCE [LARGE SCALE GENOMIC DNA]</scope>
    <source>
        <strain evidence="11">NRRL Y-27907 / 11-Y1</strain>
    </source>
</reference>